<dbReference type="RefSeq" id="WP_263740814.1">
    <property type="nucleotide sequence ID" value="NZ_JAOWKZ010000003.1"/>
</dbReference>
<name>A0ABT2ZR25_9RHOB</name>
<evidence type="ECO:0000313" key="5">
    <source>
        <dbReference type="Proteomes" id="UP001652564"/>
    </source>
</evidence>
<evidence type="ECO:0000259" key="3">
    <source>
        <dbReference type="Pfam" id="PF25269"/>
    </source>
</evidence>
<gene>
    <name evidence="4" type="ORF">OEZ71_15025</name>
</gene>
<organism evidence="4 5">
    <name type="scientific">Albidovulum litorale</name>
    <dbReference type="NCBI Taxonomy" id="2984134"/>
    <lineage>
        <taxon>Bacteria</taxon>
        <taxon>Pseudomonadati</taxon>
        <taxon>Pseudomonadota</taxon>
        <taxon>Alphaproteobacteria</taxon>
        <taxon>Rhodobacterales</taxon>
        <taxon>Paracoccaceae</taxon>
        <taxon>Albidovulum</taxon>
    </lineage>
</organism>
<keyword evidence="1" id="KW-0812">Transmembrane</keyword>
<dbReference type="Proteomes" id="UP001652564">
    <property type="component" value="Unassembled WGS sequence"/>
</dbReference>
<evidence type="ECO:0000259" key="2">
    <source>
        <dbReference type="Pfam" id="PF13400"/>
    </source>
</evidence>
<accession>A0ABT2ZR25</accession>
<comment type="caution">
    <text evidence="4">The sequence shown here is derived from an EMBL/GenBank/DDBJ whole genome shotgun (WGS) entry which is preliminary data.</text>
</comment>
<feature type="transmembrane region" description="Helical" evidence="1">
    <location>
        <begin position="21"/>
        <end position="43"/>
    </location>
</feature>
<evidence type="ECO:0000313" key="4">
    <source>
        <dbReference type="EMBL" id="MCV2873613.1"/>
    </source>
</evidence>
<dbReference type="InterPro" id="IPR057189">
    <property type="entry name" value="DUF7867"/>
</dbReference>
<keyword evidence="5" id="KW-1185">Reference proteome</keyword>
<evidence type="ECO:0000256" key="1">
    <source>
        <dbReference type="SAM" id="Phobius"/>
    </source>
</evidence>
<dbReference type="Pfam" id="PF25269">
    <property type="entry name" value="DUF7867"/>
    <property type="match status" value="1"/>
</dbReference>
<dbReference type="EMBL" id="JAOWKZ010000003">
    <property type="protein sequence ID" value="MCV2873613.1"/>
    <property type="molecule type" value="Genomic_DNA"/>
</dbReference>
<feature type="domain" description="DUF7867" evidence="3">
    <location>
        <begin position="172"/>
        <end position="443"/>
    </location>
</feature>
<proteinExistence type="predicted"/>
<reference evidence="4 5" key="1">
    <citation type="submission" date="2022-10" db="EMBL/GenBank/DDBJ databases">
        <title>Defluviimonas sp. nov., isolated from ocean surface sediments.</title>
        <authorList>
            <person name="He W."/>
            <person name="Wang L."/>
            <person name="Zhang D.-F."/>
        </authorList>
    </citation>
    <scope>NUCLEOTIDE SEQUENCE [LARGE SCALE GENOMIC DNA]</scope>
    <source>
        <strain evidence="4 5">WL0050</strain>
    </source>
</reference>
<feature type="domain" description="Putative Flp pilus-assembly TadG-like N-terminal" evidence="2">
    <location>
        <begin position="22"/>
        <end position="67"/>
    </location>
</feature>
<sequence length="460" mass="49511">MFHRKPLKFSHKATTFAADEAGGITALSLQMFLATLVIGGLAVDFGSGVATKTQLQVAGDAAAHAAVYTREYHTADEAKTKALQVAAANMPAGKYGNVLTADDIQFGDWDRDKQVFTANPKSRNAVLVATKRHKNRGNGVGTYMLGLVGYDELDVTSGTVFETYYPMCFREGFVAQDRVEVQSGSHYGAGFCIHSQNYVKASSNNQFDPGTVVSMPDKSDVELPNSGFATNTGLEAALRDGSYKIRILNRINDIYTGLMDPKHSTFGVMTPTMPNGDPNEYYRSYIKKFQVINLNYKMDAEGGTFTQNRIHEVRCKQDKWTYDLKPGTDLRNAVLITDCRLTIHSGARIEDAVIFVDNADDTAVRAPAAVVIGKDDDCAEGGDVQIVTRGSVSFASDASIYGSQIIAAKDISLTASADGLEGVSLVAGGILDVTSNGGYGFCGGAGMNNNYEAAYFRLAK</sequence>
<dbReference type="Pfam" id="PF13400">
    <property type="entry name" value="Tad"/>
    <property type="match status" value="1"/>
</dbReference>
<keyword evidence="1" id="KW-1133">Transmembrane helix</keyword>
<protein>
    <submittedName>
        <fullName evidence="4">Pilus assembly protein TadG-related protein</fullName>
    </submittedName>
</protein>
<dbReference type="InterPro" id="IPR028087">
    <property type="entry name" value="Tad_N"/>
</dbReference>
<keyword evidence="1" id="KW-0472">Membrane</keyword>